<feature type="transmembrane region" description="Helical" evidence="8">
    <location>
        <begin position="185"/>
        <end position="203"/>
    </location>
</feature>
<evidence type="ECO:0000256" key="2">
    <source>
        <dbReference type="ARBA" id="ARBA00022475"/>
    </source>
</evidence>
<keyword evidence="3" id="KW-0645">Protease</keyword>
<dbReference type="NCBIfam" id="TIGR03109">
    <property type="entry name" value="exosort_XrtA"/>
    <property type="match status" value="1"/>
</dbReference>
<evidence type="ECO:0000256" key="5">
    <source>
        <dbReference type="ARBA" id="ARBA00022801"/>
    </source>
</evidence>
<dbReference type="EMBL" id="JAERPS020000003">
    <property type="protein sequence ID" value="MBZ9611722.1"/>
    <property type="molecule type" value="Genomic_DNA"/>
</dbReference>
<evidence type="ECO:0000313" key="10">
    <source>
        <dbReference type="EMBL" id="MBZ9611722.1"/>
    </source>
</evidence>
<accession>A0ABS7X857</accession>
<name>A0ABS7X857_9GAMM</name>
<evidence type="ECO:0000256" key="4">
    <source>
        <dbReference type="ARBA" id="ARBA00022692"/>
    </source>
</evidence>
<feature type="transmembrane region" description="Helical" evidence="8">
    <location>
        <begin position="250"/>
        <end position="270"/>
    </location>
</feature>
<feature type="transmembrane region" description="Helical" evidence="8">
    <location>
        <begin position="39"/>
        <end position="58"/>
    </location>
</feature>
<evidence type="ECO:0000256" key="7">
    <source>
        <dbReference type="ARBA" id="ARBA00023136"/>
    </source>
</evidence>
<dbReference type="InterPro" id="IPR014263">
    <property type="entry name" value="Methanolan_biosynth_EpsI"/>
</dbReference>
<comment type="caution">
    <text evidence="10">The sequence shown here is derived from an EMBL/GenBank/DDBJ whole genome shotgun (WGS) entry which is preliminary data.</text>
</comment>
<dbReference type="Proteomes" id="UP000663814">
    <property type="component" value="Unassembled WGS sequence"/>
</dbReference>
<evidence type="ECO:0000256" key="3">
    <source>
        <dbReference type="ARBA" id="ARBA00022670"/>
    </source>
</evidence>
<dbReference type="InterPro" id="IPR026392">
    <property type="entry name" value="Exo/Archaeosortase_dom"/>
</dbReference>
<evidence type="ECO:0000256" key="8">
    <source>
        <dbReference type="SAM" id="Phobius"/>
    </source>
</evidence>
<gene>
    <name evidence="10" type="ORF">I4W93_008940</name>
</gene>
<keyword evidence="2" id="KW-1003">Cell membrane</keyword>
<feature type="transmembrane region" description="Helical" evidence="8">
    <location>
        <begin position="121"/>
        <end position="136"/>
    </location>
</feature>
<keyword evidence="11" id="KW-1185">Reference proteome</keyword>
<evidence type="ECO:0000256" key="1">
    <source>
        <dbReference type="ARBA" id="ARBA00004651"/>
    </source>
</evidence>
<dbReference type="InterPro" id="IPR019127">
    <property type="entry name" value="Exosortase"/>
</dbReference>
<comment type="subcellular location">
    <subcellularLocation>
        <location evidence="1">Cell membrane</location>
        <topology evidence="1">Multi-pass membrane protein</topology>
    </subcellularLocation>
</comment>
<dbReference type="NCBIfam" id="TIGR02602">
    <property type="entry name" value="8TM_EpsH"/>
    <property type="match status" value="1"/>
</dbReference>
<keyword evidence="4 8" id="KW-0812">Transmembrane</keyword>
<keyword evidence="6 8" id="KW-1133">Transmembrane helix</keyword>
<keyword evidence="7 8" id="KW-0472">Membrane</keyword>
<feature type="transmembrane region" description="Helical" evidence="8">
    <location>
        <begin position="210"/>
        <end position="230"/>
    </location>
</feature>
<dbReference type="Pfam" id="PF09721">
    <property type="entry name" value="Exosortase_EpsH"/>
    <property type="match status" value="1"/>
</dbReference>
<dbReference type="Pfam" id="PF11984">
    <property type="entry name" value="DUF3485"/>
    <property type="match status" value="1"/>
</dbReference>
<reference evidence="10 11" key="1">
    <citation type="submission" date="2021-08" db="EMBL/GenBank/DDBJ databases">
        <title>Rheinheimera aquimaris sp. nov., isolated from seawater of the East Sea in Korea.</title>
        <authorList>
            <person name="Kim K.H."/>
            <person name="Wenting R."/>
            <person name="Kim K.R."/>
            <person name="Jeon C.O."/>
        </authorList>
    </citation>
    <scope>NUCLEOTIDE SEQUENCE [LARGE SCALE GENOMIC DNA]</scope>
    <source>
        <strain evidence="10 11">MA-13</strain>
    </source>
</reference>
<sequence length="486" mass="54421">MTPFRSISSAVLLLLVSLAYVWLYGTTWLDMQRVWSSSATYNHCFLIIPISLYFFVRGKHQPKCATVSDNWLWLAVVAILLLQLLWLAGFAADIALFMHLAAVMTLQAILWLLLGNDNSRKHLFAIAYLIFLVPFGDELSPMLQNITADLTVIMLQLVNVPVYREGLYLATPVGLFEVAEACSGLRFLIASLAISALFAYLHFNKLYKQIGFVAFMAVLSILANGVRAFMLVYIGEKTAMRFGFGADHYLYGWLFFGVVLLAGFWLGARFSDPALQLSQNLRQHFVLPRHTRVILAAAVVVVATLSVRFSLDIIAPPTNANTLALPVNGHAVEQSNWGISYQHSLAKNHLQDSSGIEYFAAYYRNKQQQGELINWDNLLFDKQLWQIQQRIAVEDGVILQLKSLPNQQRSLMYWYQVGEHKSVSNLATKVRQALHFLTDDQSGAYVFAVSLEGAASEQNISLLQTAAKKLTAVSTQYADISSAQHD</sequence>
<dbReference type="NCBIfam" id="TIGR04178">
    <property type="entry name" value="exo_archaeo"/>
    <property type="match status" value="1"/>
</dbReference>
<dbReference type="InterPro" id="IPR013426">
    <property type="entry name" value="EpsH-like"/>
</dbReference>
<proteinExistence type="predicted"/>
<dbReference type="InterPro" id="IPR017540">
    <property type="entry name" value="Exosortase-1"/>
</dbReference>
<evidence type="ECO:0000313" key="11">
    <source>
        <dbReference type="Proteomes" id="UP000663814"/>
    </source>
</evidence>
<evidence type="ECO:0000259" key="9">
    <source>
        <dbReference type="Pfam" id="PF11984"/>
    </source>
</evidence>
<protein>
    <submittedName>
        <fullName evidence="10">Exosortase</fullName>
    </submittedName>
</protein>
<evidence type="ECO:0000256" key="6">
    <source>
        <dbReference type="ARBA" id="ARBA00022989"/>
    </source>
</evidence>
<keyword evidence="5" id="KW-0378">Hydrolase</keyword>
<feature type="transmembrane region" description="Helical" evidence="8">
    <location>
        <begin position="291"/>
        <end position="311"/>
    </location>
</feature>
<feature type="domain" description="Methanolan biosynthesis EpsI" evidence="9">
    <location>
        <begin position="354"/>
        <end position="474"/>
    </location>
</feature>
<feature type="transmembrane region" description="Helical" evidence="8">
    <location>
        <begin position="94"/>
        <end position="114"/>
    </location>
</feature>
<feature type="transmembrane region" description="Helical" evidence="8">
    <location>
        <begin position="70"/>
        <end position="88"/>
    </location>
</feature>
<organism evidence="10 11">
    <name type="scientific">Rheinheimera maricola</name>
    <dbReference type="NCBI Taxonomy" id="2793282"/>
    <lineage>
        <taxon>Bacteria</taxon>
        <taxon>Pseudomonadati</taxon>
        <taxon>Pseudomonadota</taxon>
        <taxon>Gammaproteobacteria</taxon>
        <taxon>Chromatiales</taxon>
        <taxon>Chromatiaceae</taxon>
        <taxon>Rheinheimera</taxon>
    </lineage>
</organism>
<dbReference type="RefSeq" id="WP_205311265.1">
    <property type="nucleotide sequence ID" value="NZ_JAERPS020000003.1"/>
</dbReference>